<name>A0A975NL09_9BRAD</name>
<organism evidence="1 2">
    <name type="scientific">Bradyrhizobium sediminis</name>
    <dbReference type="NCBI Taxonomy" id="2840469"/>
    <lineage>
        <taxon>Bacteria</taxon>
        <taxon>Pseudomonadati</taxon>
        <taxon>Pseudomonadota</taxon>
        <taxon>Alphaproteobacteria</taxon>
        <taxon>Hyphomicrobiales</taxon>
        <taxon>Nitrobacteraceae</taxon>
        <taxon>Bradyrhizobium</taxon>
    </lineage>
</organism>
<proteinExistence type="predicted"/>
<accession>A0A975NL09</accession>
<dbReference type="KEGG" id="bsei:KMZ68_18960"/>
<reference evidence="1" key="1">
    <citation type="submission" date="2021-06" db="EMBL/GenBank/DDBJ databases">
        <title>Bradyrhizobium sp. S2-11-2 Genome sequencing.</title>
        <authorList>
            <person name="Jin L."/>
        </authorList>
    </citation>
    <scope>NUCLEOTIDE SEQUENCE</scope>
    <source>
        <strain evidence="1">S2-11-2</strain>
    </source>
</reference>
<dbReference type="AlphaFoldDB" id="A0A975NL09"/>
<dbReference type="EMBL" id="CP076135">
    <property type="protein sequence ID" value="QWG17047.1"/>
    <property type="molecule type" value="Genomic_DNA"/>
</dbReference>
<dbReference type="RefSeq" id="WP_215612704.1">
    <property type="nucleotide sequence ID" value="NZ_CP076135.1"/>
</dbReference>
<evidence type="ECO:0008006" key="3">
    <source>
        <dbReference type="Google" id="ProtNLM"/>
    </source>
</evidence>
<protein>
    <recommendedName>
        <fullName evidence="3">Capsule polysaccharide biosynthesis protein</fullName>
    </recommendedName>
</protein>
<sequence>MSGEDRAAKIATLFALERKHDLFSYRVDGWSAWRVMRNPVYWMVADLPLSKPGKSTFARILEALRGTLTLARFVAIPGRRDLLIKTCRSALRMKRGAHYEDVYFDSLLRRGYSCVKLEEINSPDFEVQAAAAWRPADLNPIVFTFWGSVLGRLFPADAMSFCKFVAEGLKDELQVVVDPRWLLMRVSTVYWQARLYGMLLARIRPRAVLVSDTGEYGLRLAAHRHDIRYIELQHGVFDASQPDAVPLWVEGAVAELILPDVLAARGVYWSEQLAGTRQGRDHVVAVGDAVTDSARAQRHARTKGHGVHLVLTSQGLDTARLVAWIEDLVRCAPASLDWRLSIKLHPVYDFDSSAFRPLQSDKRIRIVSGAGQPNVFELLAESDLHLTIASACHFDATAVGVRSMIIPLSGHELISGTVDDRWFFLARDQLDVWNVATSPPPFDPAHADRFAAPGYVDNLTALLPNSAVTGKASAECSIP</sequence>
<dbReference type="SUPFAM" id="SSF53756">
    <property type="entry name" value="UDP-Glycosyltransferase/glycogen phosphorylase"/>
    <property type="match status" value="1"/>
</dbReference>
<dbReference type="Proteomes" id="UP000680805">
    <property type="component" value="Chromosome"/>
</dbReference>
<evidence type="ECO:0000313" key="2">
    <source>
        <dbReference type="Proteomes" id="UP000680805"/>
    </source>
</evidence>
<gene>
    <name evidence="1" type="ORF">KMZ68_18960</name>
</gene>
<evidence type="ECO:0000313" key="1">
    <source>
        <dbReference type="EMBL" id="QWG17047.1"/>
    </source>
</evidence>